<protein>
    <submittedName>
        <fullName evidence="10">L,D-transpeptidase family protein</fullName>
    </submittedName>
</protein>
<evidence type="ECO:0000256" key="3">
    <source>
        <dbReference type="ARBA" id="ARBA00022679"/>
    </source>
</evidence>
<dbReference type="GO" id="GO:0005576">
    <property type="term" value="C:extracellular region"/>
    <property type="evidence" value="ECO:0007669"/>
    <property type="project" value="TreeGrafter"/>
</dbReference>
<comment type="caution">
    <text evidence="10">The sequence shown here is derived from an EMBL/GenBank/DDBJ whole genome shotgun (WGS) entry which is preliminary data.</text>
</comment>
<evidence type="ECO:0000313" key="10">
    <source>
        <dbReference type="EMBL" id="NER16796.1"/>
    </source>
</evidence>
<dbReference type="Gene3D" id="2.40.440.10">
    <property type="entry name" value="L,D-transpeptidase catalytic domain-like"/>
    <property type="match status" value="1"/>
</dbReference>
<dbReference type="AlphaFoldDB" id="A0A6M0CFY1"/>
<dbReference type="PROSITE" id="PS52029">
    <property type="entry name" value="LD_TPASE"/>
    <property type="match status" value="1"/>
</dbReference>
<evidence type="ECO:0000259" key="9">
    <source>
        <dbReference type="PROSITE" id="PS52029"/>
    </source>
</evidence>
<dbReference type="GO" id="GO:0016740">
    <property type="term" value="F:transferase activity"/>
    <property type="evidence" value="ECO:0007669"/>
    <property type="project" value="UniProtKB-KW"/>
</dbReference>
<keyword evidence="5 7" id="KW-0573">Peptidoglycan synthesis</keyword>
<dbReference type="GO" id="GO:0071972">
    <property type="term" value="F:peptidoglycan L,D-transpeptidase activity"/>
    <property type="evidence" value="ECO:0007669"/>
    <property type="project" value="TreeGrafter"/>
</dbReference>
<dbReference type="SUPFAM" id="SSF141523">
    <property type="entry name" value="L,D-transpeptidase catalytic domain-like"/>
    <property type="match status" value="1"/>
</dbReference>
<evidence type="ECO:0000256" key="7">
    <source>
        <dbReference type="PROSITE-ProRule" id="PRU01373"/>
    </source>
</evidence>
<dbReference type="CDD" id="cd16913">
    <property type="entry name" value="YkuD_like"/>
    <property type="match status" value="1"/>
</dbReference>
<reference evidence="10 11" key="1">
    <citation type="submission" date="2020-01" db="EMBL/GenBank/DDBJ databases">
        <title>Spongiivirga citrea KCTC 32990T.</title>
        <authorList>
            <person name="Wang G."/>
        </authorList>
    </citation>
    <scope>NUCLEOTIDE SEQUENCE [LARGE SCALE GENOMIC DNA]</scope>
    <source>
        <strain evidence="10 11">KCTC 32990</strain>
    </source>
</reference>
<accession>A0A6M0CFY1</accession>
<dbReference type="Proteomes" id="UP000474296">
    <property type="component" value="Unassembled WGS sequence"/>
</dbReference>
<gene>
    <name evidence="10" type="ORF">GWK10_06220</name>
</gene>
<dbReference type="InterPro" id="IPR005490">
    <property type="entry name" value="LD_TPept_cat_dom"/>
</dbReference>
<evidence type="ECO:0000313" key="11">
    <source>
        <dbReference type="Proteomes" id="UP000474296"/>
    </source>
</evidence>
<sequence>MIASKYGYIRLLLTITLAGFFLYHLRENNPISISANAIVNEISVQNDSTTLIRVPKNIPVRTYFQFLDSITIQYDSLTPYALTEHILVHANPWIIDTLKNTDYYHMKAKDSFVYDQKEMIALKAGSVLEVPDSIKAEKIHSSLKKTHIDINIPEFKLRIYEDTLLLHQFVIRVGRNEQKYLKMGDRITDLRTITGNGTIVGHIKKPDYYNPVDGHQYLTTKRDDNKVTKLPQIPFLETEVSGIRNGQLIHPTTNPISLGKASSNGCIGTREADAWVLYYHAPVGTKITIRYDTIIADEFGKEQILNDIYRYQKN</sequence>
<evidence type="ECO:0000256" key="6">
    <source>
        <dbReference type="ARBA" id="ARBA00023316"/>
    </source>
</evidence>
<feature type="transmembrane region" description="Helical" evidence="8">
    <location>
        <begin position="7"/>
        <end position="25"/>
    </location>
</feature>
<keyword evidence="4 7" id="KW-0133">Cell shape</keyword>
<keyword evidence="8" id="KW-1133">Transmembrane helix</keyword>
<evidence type="ECO:0000256" key="2">
    <source>
        <dbReference type="ARBA" id="ARBA00005992"/>
    </source>
</evidence>
<feature type="active site" description="Proton donor/acceptor" evidence="7">
    <location>
        <position position="250"/>
    </location>
</feature>
<keyword evidence="3" id="KW-0808">Transferase</keyword>
<evidence type="ECO:0000256" key="4">
    <source>
        <dbReference type="ARBA" id="ARBA00022960"/>
    </source>
</evidence>
<dbReference type="InterPro" id="IPR038063">
    <property type="entry name" value="Transpep_catalytic_dom"/>
</dbReference>
<keyword evidence="8" id="KW-0472">Membrane</keyword>
<keyword evidence="11" id="KW-1185">Reference proteome</keyword>
<keyword evidence="6 7" id="KW-0961">Cell wall biogenesis/degradation</keyword>
<evidence type="ECO:0000256" key="8">
    <source>
        <dbReference type="SAM" id="Phobius"/>
    </source>
</evidence>
<organism evidence="10 11">
    <name type="scientific">Spongiivirga citrea</name>
    <dbReference type="NCBI Taxonomy" id="1481457"/>
    <lineage>
        <taxon>Bacteria</taxon>
        <taxon>Pseudomonadati</taxon>
        <taxon>Bacteroidota</taxon>
        <taxon>Flavobacteriia</taxon>
        <taxon>Flavobacteriales</taxon>
        <taxon>Flavobacteriaceae</taxon>
        <taxon>Spongiivirga</taxon>
    </lineage>
</organism>
<comment type="pathway">
    <text evidence="1 7">Cell wall biogenesis; peptidoglycan biosynthesis.</text>
</comment>
<dbReference type="InterPro" id="IPR050979">
    <property type="entry name" value="LD-transpeptidase"/>
</dbReference>
<evidence type="ECO:0000256" key="5">
    <source>
        <dbReference type="ARBA" id="ARBA00022984"/>
    </source>
</evidence>
<proteinExistence type="inferred from homology"/>
<comment type="similarity">
    <text evidence="2">Belongs to the YkuD family.</text>
</comment>
<dbReference type="UniPathway" id="UPA00219"/>
<dbReference type="RefSeq" id="WP_164030311.1">
    <property type="nucleotide sequence ID" value="NZ_JAABOQ010000002.1"/>
</dbReference>
<dbReference type="GO" id="GO:0018104">
    <property type="term" value="P:peptidoglycan-protein cross-linking"/>
    <property type="evidence" value="ECO:0007669"/>
    <property type="project" value="TreeGrafter"/>
</dbReference>
<dbReference type="GO" id="GO:0071555">
    <property type="term" value="P:cell wall organization"/>
    <property type="evidence" value="ECO:0007669"/>
    <property type="project" value="UniProtKB-UniRule"/>
</dbReference>
<name>A0A6M0CFY1_9FLAO</name>
<dbReference type="EMBL" id="JAABOQ010000002">
    <property type="protein sequence ID" value="NER16796.1"/>
    <property type="molecule type" value="Genomic_DNA"/>
</dbReference>
<feature type="domain" description="L,D-TPase catalytic" evidence="9">
    <location>
        <begin position="146"/>
        <end position="290"/>
    </location>
</feature>
<dbReference type="PANTHER" id="PTHR30582">
    <property type="entry name" value="L,D-TRANSPEPTIDASE"/>
    <property type="match status" value="1"/>
</dbReference>
<feature type="active site" description="Nucleophile" evidence="7">
    <location>
        <position position="266"/>
    </location>
</feature>
<evidence type="ECO:0000256" key="1">
    <source>
        <dbReference type="ARBA" id="ARBA00004752"/>
    </source>
</evidence>
<dbReference type="GO" id="GO:0008360">
    <property type="term" value="P:regulation of cell shape"/>
    <property type="evidence" value="ECO:0007669"/>
    <property type="project" value="UniProtKB-UniRule"/>
</dbReference>
<keyword evidence="8" id="KW-0812">Transmembrane</keyword>
<dbReference type="Pfam" id="PF03734">
    <property type="entry name" value="YkuD"/>
    <property type="match status" value="1"/>
</dbReference>